<dbReference type="AlphaFoldDB" id="A0AAD4DMZ0"/>
<dbReference type="GeneID" id="64664876"/>
<proteinExistence type="predicted"/>
<dbReference type="Gene3D" id="4.10.240.10">
    <property type="entry name" value="Zn(2)-C6 fungal-type DNA-binding domain"/>
    <property type="match status" value="1"/>
</dbReference>
<dbReference type="SUPFAM" id="SSF57701">
    <property type="entry name" value="Zn2/Cys6 DNA-binding domain"/>
    <property type="match status" value="1"/>
</dbReference>
<dbReference type="GO" id="GO:0000981">
    <property type="term" value="F:DNA-binding transcription factor activity, RNA polymerase II-specific"/>
    <property type="evidence" value="ECO:0007669"/>
    <property type="project" value="InterPro"/>
</dbReference>
<name>A0AAD4DMZ0_9AGAM</name>
<feature type="compositionally biased region" description="Polar residues" evidence="1">
    <location>
        <begin position="163"/>
        <end position="191"/>
    </location>
</feature>
<feature type="region of interest" description="Disordered" evidence="1">
    <location>
        <begin position="153"/>
        <end position="197"/>
    </location>
</feature>
<gene>
    <name evidence="3" type="ORF">F5891DRAFT_1284682</name>
</gene>
<evidence type="ECO:0000256" key="1">
    <source>
        <dbReference type="SAM" id="MobiDB-lite"/>
    </source>
</evidence>
<organism evidence="3 4">
    <name type="scientific">Suillus fuscotomentosus</name>
    <dbReference type="NCBI Taxonomy" id="1912939"/>
    <lineage>
        <taxon>Eukaryota</taxon>
        <taxon>Fungi</taxon>
        <taxon>Dikarya</taxon>
        <taxon>Basidiomycota</taxon>
        <taxon>Agaricomycotina</taxon>
        <taxon>Agaricomycetes</taxon>
        <taxon>Agaricomycetidae</taxon>
        <taxon>Boletales</taxon>
        <taxon>Suillineae</taxon>
        <taxon>Suillaceae</taxon>
        <taxon>Suillus</taxon>
    </lineage>
</organism>
<evidence type="ECO:0000313" key="4">
    <source>
        <dbReference type="Proteomes" id="UP001195769"/>
    </source>
</evidence>
<sequence>MVTISTNSDIYFPFPRGMMEDGPQYSEDGSGLYPPIFGTQFPQPHGDIHYHQNQLDVQCAAGIPASQFDYTNINIHLHPHLLENPQHHDSYQYEFPFSQRNDLGLGVPPHACLNTYLPPPPANGGIVNLFYEGPPNRIYSLKDLRLQYYSSGGGSAQPPVIQTPESTRSSIPTSESQSTPHPQPTASTSRDQPPRDISNRVIACQQWRKIRCDSTRPICHNCVSRSDKCQYDAALKRRGPDKRPGTRRRSCKKRPTGGSSPPSLPSKRKCTSVRNGDFDLLQESCEFPNVPTLQPTLFSCQAGVGC</sequence>
<dbReference type="GO" id="GO:0008270">
    <property type="term" value="F:zinc ion binding"/>
    <property type="evidence" value="ECO:0007669"/>
    <property type="project" value="InterPro"/>
</dbReference>
<evidence type="ECO:0000259" key="2">
    <source>
        <dbReference type="Pfam" id="PF00172"/>
    </source>
</evidence>
<feature type="compositionally biased region" description="Basic residues" evidence="1">
    <location>
        <begin position="236"/>
        <end position="255"/>
    </location>
</feature>
<feature type="region of interest" description="Disordered" evidence="1">
    <location>
        <begin position="236"/>
        <end position="271"/>
    </location>
</feature>
<dbReference type="RefSeq" id="XP_041216284.1">
    <property type="nucleotide sequence ID" value="XM_041370578.1"/>
</dbReference>
<comment type="caution">
    <text evidence="3">The sequence shown here is derived from an EMBL/GenBank/DDBJ whole genome shotgun (WGS) entry which is preliminary data.</text>
</comment>
<feature type="domain" description="Zn(2)-C6 fungal-type" evidence="2">
    <location>
        <begin position="208"/>
        <end position="237"/>
    </location>
</feature>
<dbReference type="CDD" id="cd00067">
    <property type="entry name" value="GAL4"/>
    <property type="match status" value="1"/>
</dbReference>
<keyword evidence="4" id="KW-1185">Reference proteome</keyword>
<dbReference type="Proteomes" id="UP001195769">
    <property type="component" value="Unassembled WGS sequence"/>
</dbReference>
<dbReference type="InterPro" id="IPR036864">
    <property type="entry name" value="Zn2-C6_fun-type_DNA-bd_sf"/>
</dbReference>
<dbReference type="InterPro" id="IPR001138">
    <property type="entry name" value="Zn2Cys6_DnaBD"/>
</dbReference>
<dbReference type="EMBL" id="JABBWK010000401">
    <property type="protein sequence ID" value="KAG1884511.1"/>
    <property type="molecule type" value="Genomic_DNA"/>
</dbReference>
<protein>
    <recommendedName>
        <fullName evidence="2">Zn(2)-C6 fungal-type domain-containing protein</fullName>
    </recommendedName>
</protein>
<reference evidence="3" key="1">
    <citation type="journal article" date="2020" name="New Phytol.">
        <title>Comparative genomics reveals dynamic genome evolution in host specialist ectomycorrhizal fungi.</title>
        <authorList>
            <person name="Lofgren L.A."/>
            <person name="Nguyen N.H."/>
            <person name="Vilgalys R."/>
            <person name="Ruytinx J."/>
            <person name="Liao H.L."/>
            <person name="Branco S."/>
            <person name="Kuo A."/>
            <person name="LaButti K."/>
            <person name="Lipzen A."/>
            <person name="Andreopoulos W."/>
            <person name="Pangilinan J."/>
            <person name="Riley R."/>
            <person name="Hundley H."/>
            <person name="Na H."/>
            <person name="Barry K."/>
            <person name="Grigoriev I.V."/>
            <person name="Stajich J.E."/>
            <person name="Kennedy P.G."/>
        </authorList>
    </citation>
    <scope>NUCLEOTIDE SEQUENCE</scope>
    <source>
        <strain evidence="3">FC203</strain>
    </source>
</reference>
<dbReference type="Pfam" id="PF00172">
    <property type="entry name" value="Zn_clus"/>
    <property type="match status" value="1"/>
</dbReference>
<evidence type="ECO:0000313" key="3">
    <source>
        <dbReference type="EMBL" id="KAG1884511.1"/>
    </source>
</evidence>
<accession>A0AAD4DMZ0</accession>